<comment type="caution">
    <text evidence="3">The sequence shown here is derived from an EMBL/GenBank/DDBJ whole genome shotgun (WGS) entry which is preliminary data.</text>
</comment>
<protein>
    <recommendedName>
        <fullName evidence="2">AB hydrolase-1 domain-containing protein</fullName>
    </recommendedName>
</protein>
<gene>
    <name evidence="3" type="ORF">LTR84_000637</name>
</gene>
<evidence type="ECO:0000256" key="1">
    <source>
        <dbReference type="SAM" id="SignalP"/>
    </source>
</evidence>
<keyword evidence="4" id="KW-1185">Reference proteome</keyword>
<feature type="signal peptide" evidence="1">
    <location>
        <begin position="1"/>
        <end position="18"/>
    </location>
</feature>
<accession>A0AAV9NV50</accession>
<organism evidence="3 4">
    <name type="scientific">Exophiala bonariae</name>
    <dbReference type="NCBI Taxonomy" id="1690606"/>
    <lineage>
        <taxon>Eukaryota</taxon>
        <taxon>Fungi</taxon>
        <taxon>Dikarya</taxon>
        <taxon>Ascomycota</taxon>
        <taxon>Pezizomycotina</taxon>
        <taxon>Eurotiomycetes</taxon>
        <taxon>Chaetothyriomycetidae</taxon>
        <taxon>Chaetothyriales</taxon>
        <taxon>Herpotrichiellaceae</taxon>
        <taxon>Exophiala</taxon>
    </lineage>
</organism>
<dbReference type="GeneID" id="89968859"/>
<name>A0AAV9NV50_9EURO</name>
<evidence type="ECO:0000259" key="2">
    <source>
        <dbReference type="Pfam" id="PF00561"/>
    </source>
</evidence>
<reference evidence="3 4" key="1">
    <citation type="submission" date="2023-08" db="EMBL/GenBank/DDBJ databases">
        <title>Black Yeasts Isolated from many extreme environments.</title>
        <authorList>
            <person name="Coleine C."/>
            <person name="Stajich J.E."/>
            <person name="Selbmann L."/>
        </authorList>
    </citation>
    <scope>NUCLEOTIDE SEQUENCE [LARGE SCALE GENOMIC DNA]</scope>
    <source>
        <strain evidence="3 4">CCFEE 5792</strain>
    </source>
</reference>
<dbReference type="EMBL" id="JAVRRD010000001">
    <property type="protein sequence ID" value="KAK5064803.1"/>
    <property type="molecule type" value="Genomic_DNA"/>
</dbReference>
<dbReference type="AlphaFoldDB" id="A0AAV9NV50"/>
<dbReference type="SUPFAM" id="SSF53474">
    <property type="entry name" value="alpha/beta-Hydrolases"/>
    <property type="match status" value="1"/>
</dbReference>
<feature type="chain" id="PRO_5043407041" description="AB hydrolase-1 domain-containing protein" evidence="1">
    <location>
        <begin position="19"/>
        <end position="408"/>
    </location>
</feature>
<proteinExistence type="predicted"/>
<dbReference type="Gene3D" id="3.40.50.1820">
    <property type="entry name" value="alpha/beta hydrolase"/>
    <property type="match status" value="1"/>
</dbReference>
<dbReference type="Pfam" id="PF00561">
    <property type="entry name" value="Abhydrolase_1"/>
    <property type="match status" value="1"/>
</dbReference>
<dbReference type="InterPro" id="IPR029058">
    <property type="entry name" value="AB_hydrolase_fold"/>
</dbReference>
<keyword evidence="1" id="KW-0732">Signal</keyword>
<evidence type="ECO:0000313" key="4">
    <source>
        <dbReference type="Proteomes" id="UP001358417"/>
    </source>
</evidence>
<dbReference type="InterPro" id="IPR000073">
    <property type="entry name" value="AB_hydrolase_1"/>
</dbReference>
<sequence length="408" mass="43436">MRSTFCSMIVALASGVIAAPLDSTAASPASFVGSPAEYLKGFKNPTISSSEGGHAICLEGLVDITASAENVRLNLTEPANQMELTNFLVEGVATNSTIRKQIVAGKATVSGTWSIHSRLCFPSATSIINATTVQFLIHGLGADTRYWDNAPGYSFVDYAAQQGYTTFSYDRLGSGLSDHPDPINVVQQFLHIEIAHELIQLLRTGGFAGQSFKHVINVGHSAGSVLMNGLAIKYPKDMDAAVLTGYTANLNGQEAGFAGLDLTIANLATPTRFAGISNGYLTAPVIQGPQWAFFRSPGYDPALLNLLWETKGTITLGEYITSNSVIGVATNFTGPIDAVSGEYDLLNCAGNCYLPRNWVAGLKEDLFPNASNGSDWYVGPGSGHFLTYHYAAANATAHIQDFIRKNGF</sequence>
<dbReference type="Proteomes" id="UP001358417">
    <property type="component" value="Unassembled WGS sequence"/>
</dbReference>
<feature type="domain" description="AB hydrolase-1" evidence="2">
    <location>
        <begin position="136"/>
        <end position="251"/>
    </location>
</feature>
<dbReference type="RefSeq" id="XP_064712127.1">
    <property type="nucleotide sequence ID" value="XM_064844267.1"/>
</dbReference>
<evidence type="ECO:0000313" key="3">
    <source>
        <dbReference type="EMBL" id="KAK5064803.1"/>
    </source>
</evidence>